<dbReference type="InterPro" id="IPR018146">
    <property type="entry name" value="Glyoxalase_1_CS"/>
</dbReference>
<dbReference type="InterPro" id="IPR004360">
    <property type="entry name" value="Glyas_Fos-R_dOase_dom"/>
</dbReference>
<dbReference type="PANTHER" id="PTHR36113">
    <property type="entry name" value="LYASE, PUTATIVE-RELATED-RELATED"/>
    <property type="match status" value="1"/>
</dbReference>
<dbReference type="STRING" id="1349421.OI18_13830"/>
<organism evidence="3 4">
    <name type="scientific">Flavihumibacter solisilvae</name>
    <dbReference type="NCBI Taxonomy" id="1349421"/>
    <lineage>
        <taxon>Bacteria</taxon>
        <taxon>Pseudomonadati</taxon>
        <taxon>Bacteroidota</taxon>
        <taxon>Chitinophagia</taxon>
        <taxon>Chitinophagales</taxon>
        <taxon>Chitinophagaceae</taxon>
        <taxon>Flavihumibacter</taxon>
    </lineage>
</organism>
<dbReference type="InterPro" id="IPR029068">
    <property type="entry name" value="Glyas_Bleomycin-R_OHBP_Dase"/>
</dbReference>
<dbReference type="EMBL" id="JSVC01000015">
    <property type="protein sequence ID" value="KIC94078.1"/>
    <property type="molecule type" value="Genomic_DNA"/>
</dbReference>
<sequence>MTHVAVAVNDVHRTLQFYQEVFGMEVMYLQEGFLQLRTPGCNDILVFEENTGRPAGESAGIAHFGFRLKAPGDIEGFEEKIVSAGGIIISKGEFVPGSPFIFFRDPDGYEVEIWYELLAD</sequence>
<dbReference type="SUPFAM" id="SSF54593">
    <property type="entry name" value="Glyoxalase/Bleomycin resistance protein/Dihydroxybiphenyl dioxygenase"/>
    <property type="match status" value="1"/>
</dbReference>
<evidence type="ECO:0000259" key="2">
    <source>
        <dbReference type="PROSITE" id="PS51819"/>
    </source>
</evidence>
<dbReference type="PANTHER" id="PTHR36113:SF6">
    <property type="entry name" value="FOSFOMYCIN RESISTANCE PROTEIN FOSX"/>
    <property type="match status" value="1"/>
</dbReference>
<keyword evidence="4" id="KW-1185">Reference proteome</keyword>
<keyword evidence="1" id="KW-0479">Metal-binding</keyword>
<dbReference type="InterPro" id="IPR051332">
    <property type="entry name" value="Fosfomycin_Res_Enzymes"/>
</dbReference>
<accession>A0A0C1LFG7</accession>
<proteinExistence type="predicted"/>
<comment type="caution">
    <text evidence="3">The sequence shown here is derived from an EMBL/GenBank/DDBJ whole genome shotgun (WGS) entry which is preliminary data.</text>
</comment>
<dbReference type="GO" id="GO:0046872">
    <property type="term" value="F:metal ion binding"/>
    <property type="evidence" value="ECO:0007669"/>
    <property type="project" value="UniProtKB-KW"/>
</dbReference>
<dbReference type="Pfam" id="PF00903">
    <property type="entry name" value="Glyoxalase"/>
    <property type="match status" value="1"/>
</dbReference>
<dbReference type="InterPro" id="IPR037523">
    <property type="entry name" value="VOC_core"/>
</dbReference>
<reference evidence="3 4" key="1">
    <citation type="submission" date="2014-11" db="EMBL/GenBank/DDBJ databases">
        <title>Genome sequence of Flavihumibacter solisilvae 3-3.</title>
        <authorList>
            <person name="Zhou G."/>
            <person name="Li M."/>
            <person name="Wang G."/>
        </authorList>
    </citation>
    <scope>NUCLEOTIDE SEQUENCE [LARGE SCALE GENOMIC DNA]</scope>
    <source>
        <strain evidence="3 4">3-3</strain>
    </source>
</reference>
<feature type="domain" description="VOC" evidence="2">
    <location>
        <begin position="1"/>
        <end position="116"/>
    </location>
</feature>
<dbReference type="GO" id="GO:0004462">
    <property type="term" value="F:lactoylglutathione lyase activity"/>
    <property type="evidence" value="ECO:0007669"/>
    <property type="project" value="InterPro"/>
</dbReference>
<dbReference type="AlphaFoldDB" id="A0A0C1LFG7"/>
<gene>
    <name evidence="3" type="ORF">OI18_13830</name>
</gene>
<evidence type="ECO:0000256" key="1">
    <source>
        <dbReference type="ARBA" id="ARBA00022723"/>
    </source>
</evidence>
<evidence type="ECO:0000313" key="3">
    <source>
        <dbReference type="EMBL" id="KIC94078.1"/>
    </source>
</evidence>
<dbReference type="PROSITE" id="PS51819">
    <property type="entry name" value="VOC"/>
    <property type="match status" value="1"/>
</dbReference>
<dbReference type="Proteomes" id="UP000031408">
    <property type="component" value="Unassembled WGS sequence"/>
</dbReference>
<dbReference type="PROSITE" id="PS00934">
    <property type="entry name" value="GLYOXALASE_I_1"/>
    <property type="match status" value="1"/>
</dbReference>
<dbReference type="Gene3D" id="3.10.180.10">
    <property type="entry name" value="2,3-Dihydroxybiphenyl 1,2-Dioxygenase, domain 1"/>
    <property type="match status" value="1"/>
</dbReference>
<protein>
    <recommendedName>
        <fullName evidence="2">VOC domain-containing protein</fullName>
    </recommendedName>
</protein>
<name>A0A0C1LFG7_9BACT</name>
<evidence type="ECO:0000313" key="4">
    <source>
        <dbReference type="Proteomes" id="UP000031408"/>
    </source>
</evidence>